<dbReference type="EMBL" id="KZ826252">
    <property type="protein sequence ID" value="PYH87426.1"/>
    <property type="molecule type" value="Genomic_DNA"/>
</dbReference>
<dbReference type="Proteomes" id="UP000247810">
    <property type="component" value="Unassembled WGS sequence"/>
</dbReference>
<feature type="domain" description="C2H2-type" evidence="9">
    <location>
        <begin position="258"/>
        <end position="280"/>
    </location>
</feature>
<name>A0A319CPY0_9EURO</name>
<evidence type="ECO:0000256" key="3">
    <source>
        <dbReference type="ARBA" id="ARBA00022737"/>
    </source>
</evidence>
<feature type="region of interest" description="Disordered" evidence="8">
    <location>
        <begin position="1"/>
        <end position="32"/>
    </location>
</feature>
<dbReference type="InterPro" id="IPR036236">
    <property type="entry name" value="Znf_C2H2_sf"/>
</dbReference>
<dbReference type="SMART" id="SM00355">
    <property type="entry name" value="ZnF_C2H2"/>
    <property type="match status" value="3"/>
</dbReference>
<dbReference type="GO" id="GO:0005634">
    <property type="term" value="C:nucleus"/>
    <property type="evidence" value="ECO:0007669"/>
    <property type="project" value="UniProtKB-SubCell"/>
</dbReference>
<accession>A0A319CPY0</accession>
<evidence type="ECO:0000313" key="11">
    <source>
        <dbReference type="Proteomes" id="UP000247810"/>
    </source>
</evidence>
<feature type="domain" description="C2H2-type" evidence="9">
    <location>
        <begin position="288"/>
        <end position="316"/>
    </location>
</feature>
<feature type="compositionally biased region" description="Basic residues" evidence="8">
    <location>
        <begin position="343"/>
        <end position="354"/>
    </location>
</feature>
<reference evidence="10 11" key="1">
    <citation type="submission" date="2018-02" db="EMBL/GenBank/DDBJ databases">
        <title>The genomes of Aspergillus section Nigri reveals drivers in fungal speciation.</title>
        <authorList>
            <consortium name="DOE Joint Genome Institute"/>
            <person name="Vesth T.C."/>
            <person name="Nybo J."/>
            <person name="Theobald S."/>
            <person name="Brandl J."/>
            <person name="Frisvad J.C."/>
            <person name="Nielsen K.F."/>
            <person name="Lyhne E.K."/>
            <person name="Kogle M.E."/>
            <person name="Kuo A."/>
            <person name="Riley R."/>
            <person name="Clum A."/>
            <person name="Nolan M."/>
            <person name="Lipzen A."/>
            <person name="Salamov A."/>
            <person name="Henrissat B."/>
            <person name="Wiebenga A."/>
            <person name="De vries R.P."/>
            <person name="Grigoriev I.V."/>
            <person name="Mortensen U.H."/>
            <person name="Andersen M.R."/>
            <person name="Baker S.E."/>
        </authorList>
    </citation>
    <scope>NUCLEOTIDE SEQUENCE [LARGE SCALE GENOMIC DNA]</scope>
    <source>
        <strain evidence="10 11">CBS 707.79</strain>
    </source>
</reference>
<evidence type="ECO:0000259" key="9">
    <source>
        <dbReference type="PROSITE" id="PS50157"/>
    </source>
</evidence>
<dbReference type="GO" id="GO:0008270">
    <property type="term" value="F:zinc ion binding"/>
    <property type="evidence" value="ECO:0007669"/>
    <property type="project" value="UniProtKB-KW"/>
</dbReference>
<proteinExistence type="predicted"/>
<dbReference type="OrthoDB" id="6910977at2759"/>
<keyword evidence="6" id="KW-0539">Nucleus</keyword>
<evidence type="ECO:0000256" key="5">
    <source>
        <dbReference type="ARBA" id="ARBA00022833"/>
    </source>
</evidence>
<dbReference type="Gene3D" id="3.30.160.60">
    <property type="entry name" value="Classic Zinc Finger"/>
    <property type="match status" value="2"/>
</dbReference>
<evidence type="ECO:0000256" key="2">
    <source>
        <dbReference type="ARBA" id="ARBA00022723"/>
    </source>
</evidence>
<dbReference type="PANTHER" id="PTHR16515:SF49">
    <property type="entry name" value="GASTRULA ZINC FINGER PROTEIN XLCGF49.1-LIKE-RELATED"/>
    <property type="match status" value="1"/>
</dbReference>
<sequence length="369" mass="40558">MDCPTGSFSNSPIIHSPSEDQTMLDTPPAHSSPVHTVSPYECSFQSFSGLGISHCEAEASTDQLRFYPSPEPYVLSTSDWSDPIMPSSTLLDSSPDAGHFPPSTYYGPFNSRADVPVSPLSFYSSQALSASPGYDPIMDFSAMRNEVSQFWPSPPPETLAAPEGQTVIKDEPEDIWDSPLLDNASTLALGIMPQLPQLQISTAVPPQDDGTFTEAGANQAVTPDAVSAEAKSKWIRDGDGDKSPKNDKQFKIPSASGLECNVCGFRFTRRSNCREHMKRHDPRWRRSYPCSICGRGFGRKTDLKRHVDCIHYHVRKFGCEQCGQGYGRQDTLSRHKADGCPRGARKGRASKRPVKVPLPSKEDRSPSMN</sequence>
<dbReference type="VEuPathDB" id="FungiDB:BO71DRAFT_489581"/>
<feature type="domain" description="C2H2-type" evidence="9">
    <location>
        <begin position="317"/>
        <end position="346"/>
    </location>
</feature>
<dbReference type="Pfam" id="PF00096">
    <property type="entry name" value="zf-C2H2"/>
    <property type="match status" value="2"/>
</dbReference>
<feature type="region of interest" description="Disordered" evidence="8">
    <location>
        <begin position="330"/>
        <end position="369"/>
    </location>
</feature>
<protein>
    <recommendedName>
        <fullName evidence="9">C2H2-type domain-containing protein</fullName>
    </recommendedName>
</protein>
<keyword evidence="4 7" id="KW-0863">Zinc-finger</keyword>
<dbReference type="GO" id="GO:0010468">
    <property type="term" value="P:regulation of gene expression"/>
    <property type="evidence" value="ECO:0007669"/>
    <property type="project" value="TreeGrafter"/>
</dbReference>
<evidence type="ECO:0000256" key="4">
    <source>
        <dbReference type="ARBA" id="ARBA00022771"/>
    </source>
</evidence>
<dbReference type="InterPro" id="IPR050331">
    <property type="entry name" value="Zinc_finger"/>
</dbReference>
<evidence type="ECO:0000256" key="8">
    <source>
        <dbReference type="SAM" id="MobiDB-lite"/>
    </source>
</evidence>
<evidence type="ECO:0000256" key="7">
    <source>
        <dbReference type="PROSITE-ProRule" id="PRU00042"/>
    </source>
</evidence>
<evidence type="ECO:0000256" key="6">
    <source>
        <dbReference type="ARBA" id="ARBA00023242"/>
    </source>
</evidence>
<dbReference type="AlphaFoldDB" id="A0A319CPY0"/>
<feature type="region of interest" description="Disordered" evidence="8">
    <location>
        <begin position="214"/>
        <end position="250"/>
    </location>
</feature>
<keyword evidence="5" id="KW-0862">Zinc</keyword>
<feature type="compositionally biased region" description="Polar residues" evidence="8">
    <location>
        <begin position="1"/>
        <end position="24"/>
    </location>
</feature>
<evidence type="ECO:0000256" key="1">
    <source>
        <dbReference type="ARBA" id="ARBA00004123"/>
    </source>
</evidence>
<keyword evidence="11" id="KW-1185">Reference proteome</keyword>
<keyword evidence="2" id="KW-0479">Metal-binding</keyword>
<dbReference type="SUPFAM" id="SSF57667">
    <property type="entry name" value="beta-beta-alpha zinc fingers"/>
    <property type="match status" value="1"/>
</dbReference>
<gene>
    <name evidence="10" type="ORF">BO71DRAFT_489581</name>
</gene>
<dbReference type="PROSITE" id="PS50157">
    <property type="entry name" value="ZINC_FINGER_C2H2_2"/>
    <property type="match status" value="3"/>
</dbReference>
<organism evidence="10 11">
    <name type="scientific">Aspergillus ellipticus CBS 707.79</name>
    <dbReference type="NCBI Taxonomy" id="1448320"/>
    <lineage>
        <taxon>Eukaryota</taxon>
        <taxon>Fungi</taxon>
        <taxon>Dikarya</taxon>
        <taxon>Ascomycota</taxon>
        <taxon>Pezizomycotina</taxon>
        <taxon>Eurotiomycetes</taxon>
        <taxon>Eurotiomycetidae</taxon>
        <taxon>Eurotiales</taxon>
        <taxon>Aspergillaceae</taxon>
        <taxon>Aspergillus</taxon>
        <taxon>Aspergillus subgen. Circumdati</taxon>
    </lineage>
</organism>
<evidence type="ECO:0000313" key="10">
    <source>
        <dbReference type="EMBL" id="PYH87426.1"/>
    </source>
</evidence>
<dbReference type="STRING" id="1448320.A0A319CPY0"/>
<dbReference type="InterPro" id="IPR013087">
    <property type="entry name" value="Znf_C2H2_type"/>
</dbReference>
<dbReference type="PROSITE" id="PS00028">
    <property type="entry name" value="ZINC_FINGER_C2H2_1"/>
    <property type="match status" value="1"/>
</dbReference>
<comment type="subcellular location">
    <subcellularLocation>
        <location evidence="1">Nucleus</location>
    </subcellularLocation>
</comment>
<feature type="compositionally biased region" description="Basic and acidic residues" evidence="8">
    <location>
        <begin position="360"/>
        <end position="369"/>
    </location>
</feature>
<dbReference type="PANTHER" id="PTHR16515">
    <property type="entry name" value="PR DOMAIN ZINC FINGER PROTEIN"/>
    <property type="match status" value="1"/>
</dbReference>
<keyword evidence="3" id="KW-0677">Repeat</keyword>
<feature type="compositionally biased region" description="Basic and acidic residues" evidence="8">
    <location>
        <begin position="230"/>
        <end position="250"/>
    </location>
</feature>